<evidence type="ECO:0000313" key="2">
    <source>
        <dbReference type="Proteomes" id="UP000030960"/>
    </source>
</evidence>
<organism evidence="1 2">
    <name type="scientific">Mameliella alba</name>
    <dbReference type="NCBI Taxonomy" id="561184"/>
    <lineage>
        <taxon>Bacteria</taxon>
        <taxon>Pseudomonadati</taxon>
        <taxon>Pseudomonadota</taxon>
        <taxon>Alphaproteobacteria</taxon>
        <taxon>Rhodobacterales</taxon>
        <taxon>Roseobacteraceae</taxon>
        <taxon>Mameliella</taxon>
    </lineage>
</organism>
<protein>
    <submittedName>
        <fullName evidence="1">Uncharacterized protein</fullName>
    </submittedName>
</protein>
<dbReference type="EMBL" id="JSUQ01000001">
    <property type="protein sequence ID" value="KHQ55283.1"/>
    <property type="molecule type" value="Genomic_DNA"/>
</dbReference>
<reference evidence="1 2" key="1">
    <citation type="submission" date="2014-10" db="EMBL/GenBank/DDBJ databases">
        <title>Genome sequence of Ponticoccus sp. strain UMTAT08 isolated from clonal culture of toxic dinoflagellate Alexandrium tamiyavanichii.</title>
        <authorList>
            <person name="Gan H.Y."/>
            <person name="Muhd D.-D."/>
            <person name="Mohd Noor M.E."/>
            <person name="Yeong Y.S."/>
            <person name="Usup G."/>
        </authorList>
    </citation>
    <scope>NUCLEOTIDE SEQUENCE [LARGE SCALE GENOMIC DNA]</scope>
    <source>
        <strain evidence="1 2">UMTAT08</strain>
    </source>
</reference>
<dbReference type="AlphaFoldDB" id="A0A0B3S8H6"/>
<gene>
    <name evidence="1" type="ORF">OA50_00319</name>
</gene>
<keyword evidence="2" id="KW-1185">Reference proteome</keyword>
<proteinExistence type="predicted"/>
<dbReference type="RefSeq" id="WP_157903830.1">
    <property type="nucleotide sequence ID" value="NZ_JBAWKR010000001.1"/>
</dbReference>
<dbReference type="Proteomes" id="UP000030960">
    <property type="component" value="Unassembled WGS sequence"/>
</dbReference>
<evidence type="ECO:0000313" key="1">
    <source>
        <dbReference type="EMBL" id="KHQ55283.1"/>
    </source>
</evidence>
<name>A0A0B3S8H6_9RHOB</name>
<accession>A0A0B3S8H6</accession>
<sequence>MFGIFAKSFFTATRNEPRAPHRNAQDLPKLGWLDEDMPFRNHAGRRSGRDD</sequence>
<comment type="caution">
    <text evidence="1">The sequence shown here is derived from an EMBL/GenBank/DDBJ whole genome shotgun (WGS) entry which is preliminary data.</text>
</comment>